<dbReference type="Proteomes" id="UP000636800">
    <property type="component" value="Unassembled WGS sequence"/>
</dbReference>
<dbReference type="PANTHER" id="PTHR36357:SF1">
    <property type="entry name" value="OS03G0148300 PROTEIN"/>
    <property type="match status" value="1"/>
</dbReference>
<accession>A0A835PKK7</accession>
<feature type="chain" id="PRO_5032875354" description="Mesoderm development candidate 2" evidence="2">
    <location>
        <begin position="25"/>
        <end position="202"/>
    </location>
</feature>
<dbReference type="PANTHER" id="PTHR36357">
    <property type="entry name" value="OS03G0148300 PROTEIN"/>
    <property type="match status" value="1"/>
</dbReference>
<keyword evidence="2" id="KW-0732">Signal</keyword>
<evidence type="ECO:0000256" key="1">
    <source>
        <dbReference type="SAM" id="MobiDB-lite"/>
    </source>
</evidence>
<sequence length="202" mass="23381">METRKRRPLPGFFFLLAVSVLAEAAAGNRRVSVPDDLSDVVDNEEDEEWKKWGQKATRSEDTLPPPDFSKMNPAEIQVEMMKRLTGPAFGFVKLKPDVSRSRDDVPMIAMRWSKVIKTGSVEARFMAIDRSTMMFTMERGQDLEEFKEFVLSQPEAYELKIGEQLFRRAGDPPFEEVIDRLNRMGDNLHTREKEPRHMNDEL</sequence>
<keyword evidence="4" id="KW-1185">Reference proteome</keyword>
<reference evidence="3 4" key="1">
    <citation type="journal article" date="2020" name="Nat. Food">
        <title>A phased Vanilla planifolia genome enables genetic improvement of flavour and production.</title>
        <authorList>
            <person name="Hasing T."/>
            <person name="Tang H."/>
            <person name="Brym M."/>
            <person name="Khazi F."/>
            <person name="Huang T."/>
            <person name="Chambers A.H."/>
        </authorList>
    </citation>
    <scope>NUCLEOTIDE SEQUENCE [LARGE SCALE GENOMIC DNA]</scope>
    <source>
        <tissue evidence="3">Leaf</tissue>
    </source>
</reference>
<dbReference type="Gene3D" id="3.30.70.260">
    <property type="match status" value="1"/>
</dbReference>
<evidence type="ECO:0008006" key="5">
    <source>
        <dbReference type="Google" id="ProtNLM"/>
    </source>
</evidence>
<evidence type="ECO:0000313" key="4">
    <source>
        <dbReference type="Proteomes" id="UP000636800"/>
    </source>
</evidence>
<evidence type="ECO:0000256" key="2">
    <source>
        <dbReference type="SAM" id="SignalP"/>
    </source>
</evidence>
<dbReference type="AlphaFoldDB" id="A0A835PKK7"/>
<organism evidence="3 4">
    <name type="scientific">Vanilla planifolia</name>
    <name type="common">Vanilla</name>
    <dbReference type="NCBI Taxonomy" id="51239"/>
    <lineage>
        <taxon>Eukaryota</taxon>
        <taxon>Viridiplantae</taxon>
        <taxon>Streptophyta</taxon>
        <taxon>Embryophyta</taxon>
        <taxon>Tracheophyta</taxon>
        <taxon>Spermatophyta</taxon>
        <taxon>Magnoliopsida</taxon>
        <taxon>Liliopsida</taxon>
        <taxon>Asparagales</taxon>
        <taxon>Orchidaceae</taxon>
        <taxon>Vanilloideae</taxon>
        <taxon>Vanilleae</taxon>
        <taxon>Vanilla</taxon>
    </lineage>
</organism>
<evidence type="ECO:0000313" key="3">
    <source>
        <dbReference type="EMBL" id="KAG0453302.1"/>
    </source>
</evidence>
<proteinExistence type="predicted"/>
<feature type="signal peptide" evidence="2">
    <location>
        <begin position="1"/>
        <end position="24"/>
    </location>
</feature>
<gene>
    <name evidence="3" type="ORF">HPP92_025966</name>
</gene>
<feature type="region of interest" description="Disordered" evidence="1">
    <location>
        <begin position="42"/>
        <end position="71"/>
    </location>
</feature>
<protein>
    <recommendedName>
        <fullName evidence="5">Mesoderm development candidate 2</fullName>
    </recommendedName>
</protein>
<name>A0A835PKK7_VANPL</name>
<dbReference type="EMBL" id="JADCNL010000014">
    <property type="protein sequence ID" value="KAG0453302.1"/>
    <property type="molecule type" value="Genomic_DNA"/>
</dbReference>
<comment type="caution">
    <text evidence="3">The sequence shown here is derived from an EMBL/GenBank/DDBJ whole genome shotgun (WGS) entry which is preliminary data.</text>
</comment>